<evidence type="ECO:0000313" key="1">
    <source>
        <dbReference type="EMBL" id="EFX74898.1"/>
    </source>
</evidence>
<evidence type="ECO:0000313" key="2">
    <source>
        <dbReference type="Proteomes" id="UP000000305"/>
    </source>
</evidence>
<dbReference type="KEGG" id="dpx:DAPPUDRAFT_323849"/>
<name>E9GZY1_DAPPU</name>
<gene>
    <name evidence="1" type="ORF">DAPPUDRAFT_323849</name>
</gene>
<keyword evidence="2" id="KW-1185">Reference proteome</keyword>
<protein>
    <submittedName>
        <fullName evidence="1">Uncharacterized protein</fullName>
    </submittedName>
</protein>
<sequence length="147" mass="16654">MERRPQTLPEYIQLNLMLRHPQLLRQRCPTSLTIVRKVASPGAIAGKYEENDSEISVDESHHLSVDEFFSAGENLFEMSIATLTQTTTMQLLKISILKPQQVKIFESTKMSKRDCMAVMPTGEIRLVFSSQLLGYNNTFGSVESDEN</sequence>
<dbReference type="InParanoid" id="E9GZY1"/>
<reference evidence="1 2" key="1">
    <citation type="journal article" date="2011" name="Science">
        <title>The ecoresponsive genome of Daphnia pulex.</title>
        <authorList>
            <person name="Colbourne J.K."/>
            <person name="Pfrender M.E."/>
            <person name="Gilbert D."/>
            <person name="Thomas W.K."/>
            <person name="Tucker A."/>
            <person name="Oakley T.H."/>
            <person name="Tokishita S."/>
            <person name="Aerts A."/>
            <person name="Arnold G.J."/>
            <person name="Basu M.K."/>
            <person name="Bauer D.J."/>
            <person name="Caceres C.E."/>
            <person name="Carmel L."/>
            <person name="Casola C."/>
            <person name="Choi J.H."/>
            <person name="Detter J.C."/>
            <person name="Dong Q."/>
            <person name="Dusheyko S."/>
            <person name="Eads B.D."/>
            <person name="Frohlich T."/>
            <person name="Geiler-Samerotte K.A."/>
            <person name="Gerlach D."/>
            <person name="Hatcher P."/>
            <person name="Jogdeo S."/>
            <person name="Krijgsveld J."/>
            <person name="Kriventseva E.V."/>
            <person name="Kultz D."/>
            <person name="Laforsch C."/>
            <person name="Lindquist E."/>
            <person name="Lopez J."/>
            <person name="Manak J.R."/>
            <person name="Muller J."/>
            <person name="Pangilinan J."/>
            <person name="Patwardhan R.P."/>
            <person name="Pitluck S."/>
            <person name="Pritham E.J."/>
            <person name="Rechtsteiner A."/>
            <person name="Rho M."/>
            <person name="Rogozin I.B."/>
            <person name="Sakarya O."/>
            <person name="Salamov A."/>
            <person name="Schaack S."/>
            <person name="Shapiro H."/>
            <person name="Shiga Y."/>
            <person name="Skalitzky C."/>
            <person name="Smith Z."/>
            <person name="Souvorov A."/>
            <person name="Sung W."/>
            <person name="Tang Z."/>
            <person name="Tsuchiya D."/>
            <person name="Tu H."/>
            <person name="Vos H."/>
            <person name="Wang M."/>
            <person name="Wolf Y.I."/>
            <person name="Yamagata H."/>
            <person name="Yamada T."/>
            <person name="Ye Y."/>
            <person name="Shaw J.R."/>
            <person name="Andrews J."/>
            <person name="Crease T.J."/>
            <person name="Tang H."/>
            <person name="Lucas S.M."/>
            <person name="Robertson H.M."/>
            <person name="Bork P."/>
            <person name="Koonin E.V."/>
            <person name="Zdobnov E.M."/>
            <person name="Grigoriev I.V."/>
            <person name="Lynch M."/>
            <person name="Boore J.L."/>
        </authorList>
    </citation>
    <scope>NUCLEOTIDE SEQUENCE [LARGE SCALE GENOMIC DNA]</scope>
</reference>
<dbReference type="HOGENOM" id="CLU_1769950_0_0_1"/>
<dbReference type="AlphaFoldDB" id="E9GZY1"/>
<dbReference type="Proteomes" id="UP000000305">
    <property type="component" value="Unassembled WGS sequence"/>
</dbReference>
<dbReference type="EMBL" id="GL732579">
    <property type="protein sequence ID" value="EFX74898.1"/>
    <property type="molecule type" value="Genomic_DNA"/>
</dbReference>
<accession>E9GZY1</accession>
<organism evidence="1 2">
    <name type="scientific">Daphnia pulex</name>
    <name type="common">Water flea</name>
    <dbReference type="NCBI Taxonomy" id="6669"/>
    <lineage>
        <taxon>Eukaryota</taxon>
        <taxon>Metazoa</taxon>
        <taxon>Ecdysozoa</taxon>
        <taxon>Arthropoda</taxon>
        <taxon>Crustacea</taxon>
        <taxon>Branchiopoda</taxon>
        <taxon>Diplostraca</taxon>
        <taxon>Cladocera</taxon>
        <taxon>Anomopoda</taxon>
        <taxon>Daphniidae</taxon>
        <taxon>Daphnia</taxon>
    </lineage>
</organism>
<proteinExistence type="predicted"/>